<accession>A0A345VJK0</accession>
<gene>
    <name evidence="1" type="ORF">Sp14A_09810</name>
</gene>
<protein>
    <submittedName>
        <fullName evidence="1">Uncharacterized protein</fullName>
    </submittedName>
</protein>
<sequence length="180" mass="21222">MYLAEQLNVDKYYDFFLTSYNLFKGINKKGYNLQLSLATIQLHFFKRNFKLAEELITGFPQQYDAKNGAKELLEFYKNLIEIEKGHLNYIKKGKELLHEKDDIVFIEAIEKMFNDEVVDFVPANNLQQLIYHYFKMKYAISQDKIASATASAKTIENFNENLYFVQEANHFLKGENNDRT</sequence>
<dbReference type="Proteomes" id="UP000255411">
    <property type="component" value="Chromosome"/>
</dbReference>
<evidence type="ECO:0000313" key="1">
    <source>
        <dbReference type="EMBL" id="AXJ12902.1"/>
    </source>
</evidence>
<dbReference type="AlphaFoldDB" id="A0A345VJK0"/>
<dbReference type="EMBL" id="CP022601">
    <property type="protein sequence ID" value="AXJ12902.1"/>
    <property type="molecule type" value="Genomic_DNA"/>
</dbReference>
<reference evidence="1 2" key="1">
    <citation type="submission" date="2017-07" db="EMBL/GenBank/DDBJ databases">
        <title>Streptococcus pluranimalium as cause of bovine abortion.</title>
        <authorList>
            <person name="Rodriguez Campos S."/>
            <person name="Gobeli Brawand S."/>
            <person name="Brodard I."/>
            <person name="Rychener L."/>
            <person name="Perreten V."/>
        </authorList>
    </citation>
    <scope>NUCLEOTIDE SEQUENCE [LARGE SCALE GENOMIC DNA]</scope>
    <source>
        <strain evidence="1 2">14A0014</strain>
    </source>
</reference>
<proteinExistence type="predicted"/>
<organism evidence="1 2">
    <name type="scientific">Streptococcus pluranimalium</name>
    <dbReference type="NCBI Taxonomy" id="82348"/>
    <lineage>
        <taxon>Bacteria</taxon>
        <taxon>Bacillati</taxon>
        <taxon>Bacillota</taxon>
        <taxon>Bacilli</taxon>
        <taxon>Lactobacillales</taxon>
        <taxon>Streptococcaceae</taxon>
        <taxon>Streptococcus</taxon>
    </lineage>
</organism>
<name>A0A345VJK0_9STRE</name>
<evidence type="ECO:0000313" key="2">
    <source>
        <dbReference type="Proteomes" id="UP000255411"/>
    </source>
</evidence>